<feature type="domain" description="F-box" evidence="1">
    <location>
        <begin position="13"/>
        <end position="44"/>
    </location>
</feature>
<dbReference type="AlphaFoldDB" id="A0AAD4MFK5"/>
<accession>A0AAD4MFK5</accession>
<dbReference type="InterPro" id="IPR036047">
    <property type="entry name" value="F-box-like_dom_sf"/>
</dbReference>
<comment type="caution">
    <text evidence="2">The sequence shown here is derived from an EMBL/GenBank/DDBJ whole genome shotgun (WGS) entry which is preliminary data.</text>
</comment>
<dbReference type="SUPFAM" id="SSF81383">
    <property type="entry name" value="F-box domain"/>
    <property type="match status" value="1"/>
</dbReference>
<dbReference type="Pfam" id="PF00646">
    <property type="entry name" value="F-box"/>
    <property type="match status" value="1"/>
</dbReference>
<gene>
    <name evidence="2" type="ORF">DdX_21402</name>
</gene>
<dbReference type="Proteomes" id="UP001201812">
    <property type="component" value="Unassembled WGS sequence"/>
</dbReference>
<reference evidence="2" key="1">
    <citation type="submission" date="2022-01" db="EMBL/GenBank/DDBJ databases">
        <title>Genome Sequence Resource for Two Populations of Ditylenchus destructor, the Migratory Endoparasitic Phytonematode.</title>
        <authorList>
            <person name="Zhang H."/>
            <person name="Lin R."/>
            <person name="Xie B."/>
        </authorList>
    </citation>
    <scope>NUCLEOTIDE SEQUENCE</scope>
    <source>
        <strain evidence="2">BazhouSP</strain>
    </source>
</reference>
<name>A0AAD4MFK5_9BILA</name>
<evidence type="ECO:0000313" key="3">
    <source>
        <dbReference type="Proteomes" id="UP001201812"/>
    </source>
</evidence>
<dbReference type="InterPro" id="IPR001810">
    <property type="entry name" value="F-box_dom"/>
</dbReference>
<organism evidence="2 3">
    <name type="scientific">Ditylenchus destructor</name>
    <dbReference type="NCBI Taxonomy" id="166010"/>
    <lineage>
        <taxon>Eukaryota</taxon>
        <taxon>Metazoa</taxon>
        <taxon>Ecdysozoa</taxon>
        <taxon>Nematoda</taxon>
        <taxon>Chromadorea</taxon>
        <taxon>Rhabditida</taxon>
        <taxon>Tylenchina</taxon>
        <taxon>Tylenchomorpha</taxon>
        <taxon>Sphaerularioidea</taxon>
        <taxon>Anguinidae</taxon>
        <taxon>Anguininae</taxon>
        <taxon>Ditylenchus</taxon>
    </lineage>
</organism>
<dbReference type="EMBL" id="JAKKPZ010000811">
    <property type="protein sequence ID" value="KAI1692173.1"/>
    <property type="molecule type" value="Genomic_DNA"/>
</dbReference>
<evidence type="ECO:0000313" key="2">
    <source>
        <dbReference type="EMBL" id="KAI1692173.1"/>
    </source>
</evidence>
<proteinExistence type="predicted"/>
<sequence>MFSAERSAIEIDEETLLEVCHFFNRKDLTLISTVSRRFRDLIHTHLRQTPFLLLPLMYLPPYGEERDTEQLLLVPQLYNSRGPIELDFHSHVGCTYLPDEYFGPTISVSEVITWLNHPSPIEDPSKPRVLKLGYSCLSDSCLTDVRLEKARDIKNRLIELFLNSTQRCSYRFELRHDAYNPSARLDLVRHGLDDCIATNPNTAEQLAVSFKENGIFLEGIAALGQVHEEGMELPVVFPKRNTKN</sequence>
<evidence type="ECO:0000259" key="1">
    <source>
        <dbReference type="Pfam" id="PF00646"/>
    </source>
</evidence>
<keyword evidence="3" id="KW-1185">Reference proteome</keyword>
<protein>
    <recommendedName>
        <fullName evidence="1">F-box domain-containing protein</fullName>
    </recommendedName>
</protein>